<keyword evidence="4" id="KW-1185">Reference proteome</keyword>
<proteinExistence type="predicted"/>
<sequence length="345" mass="36825">MSTRRTVSSDQLLAITDTEALIRAANKAKRLAAKSSSSDTAPGPSSVKSSTPGPLAAPTKPTETSSCPASLASSFVLPPAVGFQTPPEPSLFSAAPADPPNVRAWEIIPPTEIRPPPPPSGPIYPLISAPLALPPPEELWPLHNAMNVPEPTNKSQTATPNLTGPPPPTGPSTSGSLQDKADPGLEDAPTQAPANPVAGPAINTAPPRHPDRRTVPSWMQQANFDTRLAADQQAQEDRDRLRRLEEAVTKVLVTPTAAPSATLPRNGRIDLQRFRTSDGPVFTGPFQDVKVLDLDLWSGSFFWHKGRDPGQRQDPDRRDLDQGIQPSVLLFQQGRQIPHPDLGGL</sequence>
<feature type="compositionally biased region" description="Low complexity" evidence="1">
    <location>
        <begin position="33"/>
        <end position="46"/>
    </location>
</feature>
<evidence type="ECO:0000256" key="1">
    <source>
        <dbReference type="SAM" id="MobiDB-lite"/>
    </source>
</evidence>
<dbReference type="EMBL" id="ADAS02000108">
    <property type="protein sequence ID" value="OAV90116.1"/>
    <property type="molecule type" value="Genomic_DNA"/>
</dbReference>
<organism evidence="2">
    <name type="scientific">Puccinia triticina (isolate 1-1 / race 1 (BBBD))</name>
    <name type="common">Brown leaf rust fungus</name>
    <dbReference type="NCBI Taxonomy" id="630390"/>
    <lineage>
        <taxon>Eukaryota</taxon>
        <taxon>Fungi</taxon>
        <taxon>Dikarya</taxon>
        <taxon>Basidiomycota</taxon>
        <taxon>Pucciniomycotina</taxon>
        <taxon>Pucciniomycetes</taxon>
        <taxon>Pucciniales</taxon>
        <taxon>Pucciniaceae</taxon>
        <taxon>Puccinia</taxon>
    </lineage>
</organism>
<reference evidence="3 4" key="3">
    <citation type="journal article" date="2017" name="G3 (Bethesda)">
        <title>Comparative analysis highlights variable genome content of wheat rusts and divergence of the mating loci.</title>
        <authorList>
            <person name="Cuomo C.A."/>
            <person name="Bakkeren G."/>
            <person name="Khalil H.B."/>
            <person name="Panwar V."/>
            <person name="Joly D."/>
            <person name="Linning R."/>
            <person name="Sakthikumar S."/>
            <person name="Song X."/>
            <person name="Adiconis X."/>
            <person name="Fan L."/>
            <person name="Goldberg J.M."/>
            <person name="Levin J.Z."/>
            <person name="Young S."/>
            <person name="Zeng Q."/>
            <person name="Anikster Y."/>
            <person name="Bruce M."/>
            <person name="Wang M."/>
            <person name="Yin C."/>
            <person name="McCallum B."/>
            <person name="Szabo L.J."/>
            <person name="Hulbert S."/>
            <person name="Chen X."/>
            <person name="Fellers J.P."/>
        </authorList>
    </citation>
    <scope>NUCLEOTIDE SEQUENCE</scope>
    <source>
        <strain evidence="4">Isolate 1-1 / race 1 (BBBD)</strain>
        <strain evidence="3">isolate 1-1 / race 1 (BBBD)</strain>
    </source>
</reference>
<evidence type="ECO:0000313" key="4">
    <source>
        <dbReference type="Proteomes" id="UP000005240"/>
    </source>
</evidence>
<name>A0A180GBJ9_PUCT1</name>
<evidence type="ECO:0000313" key="2">
    <source>
        <dbReference type="EMBL" id="OAV90116.1"/>
    </source>
</evidence>
<feature type="region of interest" description="Disordered" evidence="1">
    <location>
        <begin position="142"/>
        <end position="214"/>
    </location>
</feature>
<dbReference type="AlphaFoldDB" id="A0A180GBJ9"/>
<dbReference type="Proteomes" id="UP000005240">
    <property type="component" value="Unassembled WGS sequence"/>
</dbReference>
<protein>
    <submittedName>
        <fullName evidence="2 3">Uncharacterized protein</fullName>
    </submittedName>
</protein>
<gene>
    <name evidence="2" type="ORF">PTTG_01952</name>
</gene>
<reference evidence="3" key="4">
    <citation type="submission" date="2025-05" db="UniProtKB">
        <authorList>
            <consortium name="EnsemblFungi"/>
        </authorList>
    </citation>
    <scope>IDENTIFICATION</scope>
    <source>
        <strain evidence="3">isolate 1-1 / race 1 (BBBD)</strain>
    </source>
</reference>
<reference evidence="2" key="2">
    <citation type="submission" date="2016-05" db="EMBL/GenBank/DDBJ databases">
        <title>Comparative analysis highlights variable genome content of wheat rusts and divergence of the mating loci.</title>
        <authorList>
            <person name="Cuomo C.A."/>
            <person name="Bakkeren G."/>
            <person name="Szabo L."/>
            <person name="Khalil H."/>
            <person name="Joly D."/>
            <person name="Goldberg J."/>
            <person name="Young S."/>
            <person name="Zeng Q."/>
            <person name="Fellers J."/>
        </authorList>
    </citation>
    <scope>NUCLEOTIDE SEQUENCE [LARGE SCALE GENOMIC DNA]</scope>
    <source>
        <strain evidence="2">1-1 BBBD Race 1</strain>
    </source>
</reference>
<accession>A0A180GBJ9</accession>
<feature type="compositionally biased region" description="Polar residues" evidence="1">
    <location>
        <begin position="150"/>
        <end position="162"/>
    </location>
</feature>
<dbReference type="VEuPathDB" id="FungiDB:PTTG_01952"/>
<feature type="region of interest" description="Disordered" evidence="1">
    <location>
        <begin position="27"/>
        <end position="68"/>
    </location>
</feature>
<reference evidence="2" key="1">
    <citation type="submission" date="2009-11" db="EMBL/GenBank/DDBJ databases">
        <authorList>
            <consortium name="The Broad Institute Genome Sequencing Platform"/>
            <person name="Ward D."/>
            <person name="Feldgarden M."/>
            <person name="Earl A."/>
            <person name="Young S.K."/>
            <person name="Zeng Q."/>
            <person name="Koehrsen M."/>
            <person name="Alvarado L."/>
            <person name="Berlin A."/>
            <person name="Bochicchio J."/>
            <person name="Borenstein D."/>
            <person name="Chapman S.B."/>
            <person name="Chen Z."/>
            <person name="Engels R."/>
            <person name="Freedman E."/>
            <person name="Gellesch M."/>
            <person name="Goldberg J."/>
            <person name="Griggs A."/>
            <person name="Gujja S."/>
            <person name="Heilman E."/>
            <person name="Heiman D."/>
            <person name="Hepburn T."/>
            <person name="Howarth C."/>
            <person name="Jen D."/>
            <person name="Larson L."/>
            <person name="Lewis B."/>
            <person name="Mehta T."/>
            <person name="Park D."/>
            <person name="Pearson M."/>
            <person name="Roberts A."/>
            <person name="Saif S."/>
            <person name="Shea T."/>
            <person name="Shenoy N."/>
            <person name="Sisk P."/>
            <person name="Stolte C."/>
            <person name="Sykes S."/>
            <person name="Thomson T."/>
            <person name="Walk T."/>
            <person name="White J."/>
            <person name="Yandava C."/>
            <person name="Izard J."/>
            <person name="Baranova O.V."/>
            <person name="Blanton J.M."/>
            <person name="Tanner A.C."/>
            <person name="Dewhirst F.E."/>
            <person name="Haas B."/>
            <person name="Nusbaum C."/>
            <person name="Birren B."/>
        </authorList>
    </citation>
    <scope>NUCLEOTIDE SEQUENCE [LARGE SCALE GENOMIC DNA]</scope>
    <source>
        <strain evidence="2">1-1 BBBD Race 1</strain>
    </source>
</reference>
<evidence type="ECO:0000313" key="3">
    <source>
        <dbReference type="EnsemblFungi" id="PTTG_01952-t43_1-p1"/>
    </source>
</evidence>
<dbReference type="EnsemblFungi" id="PTTG_01952-t43_1">
    <property type="protein sequence ID" value="PTTG_01952-t43_1-p1"/>
    <property type="gene ID" value="PTTG_01952"/>
</dbReference>